<evidence type="ECO:0000256" key="11">
    <source>
        <dbReference type="ARBA" id="ARBA00046351"/>
    </source>
</evidence>
<evidence type="ECO:0000256" key="6">
    <source>
        <dbReference type="ARBA" id="ARBA00023186"/>
    </source>
</evidence>
<keyword evidence="3" id="KW-0187">Copper transport</keyword>
<evidence type="ECO:0000256" key="7">
    <source>
        <dbReference type="ARBA" id="ARBA00037651"/>
    </source>
</evidence>
<evidence type="ECO:0000256" key="8">
    <source>
        <dbReference type="ARBA" id="ARBA00038171"/>
    </source>
</evidence>
<accession>A0ABP1N821</accession>
<dbReference type="PROSITE" id="PS01047">
    <property type="entry name" value="HMA_1"/>
    <property type="match status" value="1"/>
</dbReference>
<dbReference type="CDD" id="cd00371">
    <property type="entry name" value="HMA"/>
    <property type="match status" value="1"/>
</dbReference>
<dbReference type="SUPFAM" id="SSF55008">
    <property type="entry name" value="HMA, heavy metal-associated domain"/>
    <property type="match status" value="1"/>
</dbReference>
<keyword evidence="6" id="KW-0143">Chaperone</keyword>
<evidence type="ECO:0000313" key="13">
    <source>
        <dbReference type="EMBL" id="CAL7937138.1"/>
    </source>
</evidence>
<feature type="domain" description="HMA" evidence="12">
    <location>
        <begin position="3"/>
        <end position="66"/>
    </location>
</feature>
<comment type="subunit">
    <text evidence="11">Homodimer. Interacts with ATP7B. Interacts with ATP7A. Interacts (via dimer form) with SLC31A1 (via C-terminal domain); this interaction improves ATOX1 stability and controls intracellular Cu(I) levels.</text>
</comment>
<dbReference type="PROSITE" id="PS50846">
    <property type="entry name" value="HMA_2"/>
    <property type="match status" value="1"/>
</dbReference>
<keyword evidence="14" id="KW-1185">Reference proteome</keyword>
<comment type="caution">
    <text evidence="13">The sequence shown here is derived from an EMBL/GenBank/DDBJ whole genome shotgun (WGS) entry which is preliminary data.</text>
</comment>
<keyword evidence="1" id="KW-0813">Transport</keyword>
<dbReference type="PANTHER" id="PTHR46365">
    <property type="entry name" value="COPPER TRANSPORT PROTEIN ATOX1"/>
    <property type="match status" value="1"/>
</dbReference>
<evidence type="ECO:0000256" key="1">
    <source>
        <dbReference type="ARBA" id="ARBA00022448"/>
    </source>
</evidence>
<keyword evidence="4" id="KW-0186">Copper</keyword>
<keyword evidence="2" id="KW-0479">Metal-binding</keyword>
<gene>
    <name evidence="13" type="ORF">XYLVIOL_LOCUS2555</name>
</gene>
<evidence type="ECO:0000313" key="14">
    <source>
        <dbReference type="Proteomes" id="UP001642520"/>
    </source>
</evidence>
<evidence type="ECO:0000259" key="12">
    <source>
        <dbReference type="PROSITE" id="PS50846"/>
    </source>
</evidence>
<evidence type="ECO:0000256" key="5">
    <source>
        <dbReference type="ARBA" id="ARBA00023065"/>
    </source>
</evidence>
<name>A0ABP1N821_XYLVO</name>
<comment type="similarity">
    <text evidence="8">Belongs to the ATX1 family.</text>
</comment>
<dbReference type="InterPro" id="IPR036163">
    <property type="entry name" value="HMA_dom_sf"/>
</dbReference>
<dbReference type="Proteomes" id="UP001642520">
    <property type="component" value="Unassembled WGS sequence"/>
</dbReference>
<dbReference type="InterPro" id="IPR051881">
    <property type="entry name" value="Copper_transport_ATOX1-like"/>
</dbReference>
<proteinExistence type="inferred from homology"/>
<evidence type="ECO:0000256" key="4">
    <source>
        <dbReference type="ARBA" id="ARBA00023008"/>
    </source>
</evidence>
<sequence>MASQVYEFNVEMTCEGCSNAVTNVLNRKEGVNGIQIDLEGKKVFVTSTLPSEEILKVIKKTGKTCQFVGIKK</sequence>
<reference evidence="13 14" key="1">
    <citation type="submission" date="2024-08" db="EMBL/GenBank/DDBJ databases">
        <authorList>
            <person name="Will J Nash"/>
            <person name="Angela Man"/>
            <person name="Seanna McTaggart"/>
            <person name="Kendall Baker"/>
            <person name="Tom Barker"/>
            <person name="Leah Catchpole"/>
            <person name="Alex Durrant"/>
            <person name="Karim Gharbi"/>
            <person name="Naomi Irish"/>
            <person name="Gemy Kaithakottil"/>
            <person name="Debby Ku"/>
            <person name="Aaliyah Providence"/>
            <person name="Felix Shaw"/>
            <person name="David Swarbreck"/>
            <person name="Chris Watkins"/>
            <person name="Ann M. McCartney"/>
            <person name="Giulio Formenti"/>
            <person name="Alice Mouton"/>
            <person name="Noel Vella"/>
            <person name="Bjorn M von Reumont"/>
            <person name="Adriana Vella"/>
            <person name="Wilfried Haerty"/>
        </authorList>
    </citation>
    <scope>NUCLEOTIDE SEQUENCE [LARGE SCALE GENOMIC DNA]</scope>
</reference>
<dbReference type="Pfam" id="PF00403">
    <property type="entry name" value="HMA"/>
    <property type="match status" value="1"/>
</dbReference>
<dbReference type="InterPro" id="IPR006121">
    <property type="entry name" value="HMA_dom"/>
</dbReference>
<evidence type="ECO:0000256" key="9">
    <source>
        <dbReference type="ARBA" id="ARBA00040962"/>
    </source>
</evidence>
<organism evidence="13 14">
    <name type="scientific">Xylocopa violacea</name>
    <name type="common">Violet carpenter bee</name>
    <name type="synonym">Apis violacea</name>
    <dbReference type="NCBI Taxonomy" id="135666"/>
    <lineage>
        <taxon>Eukaryota</taxon>
        <taxon>Metazoa</taxon>
        <taxon>Ecdysozoa</taxon>
        <taxon>Arthropoda</taxon>
        <taxon>Hexapoda</taxon>
        <taxon>Insecta</taxon>
        <taxon>Pterygota</taxon>
        <taxon>Neoptera</taxon>
        <taxon>Endopterygota</taxon>
        <taxon>Hymenoptera</taxon>
        <taxon>Apocrita</taxon>
        <taxon>Aculeata</taxon>
        <taxon>Apoidea</taxon>
        <taxon>Anthophila</taxon>
        <taxon>Apidae</taxon>
        <taxon>Xylocopa</taxon>
        <taxon>Xylocopa</taxon>
    </lineage>
</organism>
<evidence type="ECO:0000256" key="10">
    <source>
        <dbReference type="ARBA" id="ARBA00043201"/>
    </source>
</evidence>
<evidence type="ECO:0000256" key="3">
    <source>
        <dbReference type="ARBA" id="ARBA00022796"/>
    </source>
</evidence>
<dbReference type="EMBL" id="CAXAJV020001287">
    <property type="protein sequence ID" value="CAL7937138.1"/>
    <property type="molecule type" value="Genomic_DNA"/>
</dbReference>
<dbReference type="Gene3D" id="3.30.70.100">
    <property type="match status" value="1"/>
</dbReference>
<dbReference type="PANTHER" id="PTHR46365:SF1">
    <property type="entry name" value="COPPER TRANSPORT PROTEIN ATOX1"/>
    <property type="match status" value="1"/>
</dbReference>
<keyword evidence="5" id="KW-0406">Ion transport</keyword>
<comment type="function">
    <text evidence="7">Binds and deliver cytosolic copper to the copper ATPase proteins. May be important in cellular antioxidant defense.</text>
</comment>
<protein>
    <recommendedName>
        <fullName evidence="9">Copper transport protein ATOX1</fullName>
    </recommendedName>
    <alternativeName>
        <fullName evidence="10">Metal transport protein ATX1</fullName>
    </alternativeName>
</protein>
<dbReference type="InterPro" id="IPR017969">
    <property type="entry name" value="Heavy-metal-associated_CS"/>
</dbReference>
<evidence type="ECO:0000256" key="2">
    <source>
        <dbReference type="ARBA" id="ARBA00022723"/>
    </source>
</evidence>